<dbReference type="PANTHER" id="PTHR24346">
    <property type="entry name" value="MAP/MICROTUBULE AFFINITY-REGULATING KINASE"/>
    <property type="match status" value="1"/>
</dbReference>
<dbReference type="PROSITE" id="PS00108">
    <property type="entry name" value="PROTEIN_KINASE_ST"/>
    <property type="match status" value="1"/>
</dbReference>
<dbReference type="Proteomes" id="UP001497382">
    <property type="component" value="Unassembled WGS sequence"/>
</dbReference>
<keyword evidence="6" id="KW-0221">Differentiation</keyword>
<proteinExistence type="predicted"/>
<comment type="caution">
    <text evidence="12">The sequence shown here is derived from an EMBL/GenBank/DDBJ whole genome shotgun (WGS) entry which is preliminary data.</text>
</comment>
<dbReference type="InterPro" id="IPR008271">
    <property type="entry name" value="Ser/Thr_kinase_AS"/>
</dbReference>
<accession>A0AAV1ZEZ5</accession>
<evidence type="ECO:0000256" key="1">
    <source>
        <dbReference type="ARBA" id="ARBA00001946"/>
    </source>
</evidence>
<keyword evidence="4" id="KW-0479">Metal-binding</keyword>
<dbReference type="Gene3D" id="1.10.510.10">
    <property type="entry name" value="Transferase(Phosphotransferase) domain 1"/>
    <property type="match status" value="1"/>
</dbReference>
<dbReference type="Pfam" id="PF00069">
    <property type="entry name" value="Pkinase"/>
    <property type="match status" value="1"/>
</dbReference>
<dbReference type="GO" id="GO:0035556">
    <property type="term" value="P:intracellular signal transduction"/>
    <property type="evidence" value="ECO:0007669"/>
    <property type="project" value="TreeGrafter"/>
</dbReference>
<evidence type="ECO:0000256" key="8">
    <source>
        <dbReference type="ARBA" id="ARBA00022842"/>
    </source>
</evidence>
<evidence type="ECO:0000256" key="5">
    <source>
        <dbReference type="ARBA" id="ARBA00022741"/>
    </source>
</evidence>
<dbReference type="SMART" id="SM00220">
    <property type="entry name" value="S_TKc"/>
    <property type="match status" value="1"/>
</dbReference>
<keyword evidence="10" id="KW-0744">Spermatogenesis</keyword>
<dbReference type="GO" id="GO:0005524">
    <property type="term" value="F:ATP binding"/>
    <property type="evidence" value="ECO:0007669"/>
    <property type="project" value="UniProtKB-KW"/>
</dbReference>
<keyword evidence="7" id="KW-0067">ATP-binding</keyword>
<keyword evidence="9" id="KW-0832">Ubl conjugation</keyword>
<keyword evidence="3" id="KW-0597">Phosphoprotein</keyword>
<dbReference type="PROSITE" id="PS50011">
    <property type="entry name" value="PROTEIN_KINASE_DOM"/>
    <property type="match status" value="1"/>
</dbReference>
<evidence type="ECO:0000256" key="9">
    <source>
        <dbReference type="ARBA" id="ARBA00022843"/>
    </source>
</evidence>
<protein>
    <recommendedName>
        <fullName evidence="11">Protein kinase domain-containing protein</fullName>
    </recommendedName>
</protein>
<evidence type="ECO:0000313" key="12">
    <source>
        <dbReference type="EMBL" id="CAL1269621.1"/>
    </source>
</evidence>
<dbReference type="SUPFAM" id="SSF56112">
    <property type="entry name" value="Protein kinase-like (PK-like)"/>
    <property type="match status" value="1"/>
</dbReference>
<name>A0AAV1ZEZ5_9ARAC</name>
<dbReference type="InterPro" id="IPR000719">
    <property type="entry name" value="Prot_kinase_dom"/>
</dbReference>
<evidence type="ECO:0000256" key="7">
    <source>
        <dbReference type="ARBA" id="ARBA00022840"/>
    </source>
</evidence>
<feature type="domain" description="Protein kinase" evidence="11">
    <location>
        <begin position="1"/>
        <end position="205"/>
    </location>
</feature>
<keyword evidence="2" id="KW-0217">Developmental protein</keyword>
<evidence type="ECO:0000313" key="13">
    <source>
        <dbReference type="Proteomes" id="UP001497382"/>
    </source>
</evidence>
<keyword evidence="5" id="KW-0547">Nucleotide-binding</keyword>
<dbReference type="FunFam" id="1.10.510.10:FF:000571">
    <property type="entry name" value="Maternal embryonic leucine zipper kinase"/>
    <property type="match status" value="1"/>
</dbReference>
<dbReference type="GO" id="GO:0007283">
    <property type="term" value="P:spermatogenesis"/>
    <property type="evidence" value="ECO:0007669"/>
    <property type="project" value="UniProtKB-KW"/>
</dbReference>
<evidence type="ECO:0000256" key="4">
    <source>
        <dbReference type="ARBA" id="ARBA00022723"/>
    </source>
</evidence>
<dbReference type="GO" id="GO:0050321">
    <property type="term" value="F:tau-protein kinase activity"/>
    <property type="evidence" value="ECO:0007669"/>
    <property type="project" value="TreeGrafter"/>
</dbReference>
<organism evidence="12 13">
    <name type="scientific">Larinioides sclopetarius</name>
    <dbReference type="NCBI Taxonomy" id="280406"/>
    <lineage>
        <taxon>Eukaryota</taxon>
        <taxon>Metazoa</taxon>
        <taxon>Ecdysozoa</taxon>
        <taxon>Arthropoda</taxon>
        <taxon>Chelicerata</taxon>
        <taxon>Arachnida</taxon>
        <taxon>Araneae</taxon>
        <taxon>Araneomorphae</taxon>
        <taxon>Entelegynae</taxon>
        <taxon>Araneoidea</taxon>
        <taxon>Araneidae</taxon>
        <taxon>Larinioides</taxon>
    </lineage>
</organism>
<dbReference type="EMBL" id="CAXIEN010000042">
    <property type="protein sequence ID" value="CAL1269621.1"/>
    <property type="molecule type" value="Genomic_DNA"/>
</dbReference>
<dbReference type="PANTHER" id="PTHR24346:SF102">
    <property type="entry name" value="TESTIS-SPECIFIC SERINE_THREONINE-PROTEIN KINASE 1"/>
    <property type="match status" value="1"/>
</dbReference>
<dbReference type="GO" id="GO:0000226">
    <property type="term" value="P:microtubule cytoskeleton organization"/>
    <property type="evidence" value="ECO:0007669"/>
    <property type="project" value="TreeGrafter"/>
</dbReference>
<comment type="cofactor">
    <cofactor evidence="1">
        <name>Mg(2+)</name>
        <dbReference type="ChEBI" id="CHEBI:18420"/>
    </cofactor>
</comment>
<gene>
    <name evidence="12" type="ORF">LARSCL_LOCUS4845</name>
</gene>
<dbReference type="GO" id="GO:0005737">
    <property type="term" value="C:cytoplasm"/>
    <property type="evidence" value="ECO:0007669"/>
    <property type="project" value="TreeGrafter"/>
</dbReference>
<keyword evidence="13" id="KW-1185">Reference proteome</keyword>
<dbReference type="GO" id="GO:0000287">
    <property type="term" value="F:magnesium ion binding"/>
    <property type="evidence" value="ECO:0007669"/>
    <property type="project" value="UniProtKB-ARBA"/>
</dbReference>
<sequence length="205" mass="23756">VAVKVITRDKLSNEFATKFLPREIEVLSKINHENIVKVYKIFNFPSKVYIFMELINEDLLGYVRSHGRLKEKEARQFFEQMVNAMKYLHSLNIAHRDLKCENIMIDENQKIKIIDFGFCRSTGRFDELSCTFCGSTAYAAPEVLQGIPYDPFLFDIWSLGCVLYVMVTGMMPFDDLNVTKMVENQLNKVISYPSYSQLSQSFLVS</sequence>
<evidence type="ECO:0000256" key="3">
    <source>
        <dbReference type="ARBA" id="ARBA00022553"/>
    </source>
</evidence>
<evidence type="ECO:0000256" key="10">
    <source>
        <dbReference type="ARBA" id="ARBA00022871"/>
    </source>
</evidence>
<evidence type="ECO:0000256" key="2">
    <source>
        <dbReference type="ARBA" id="ARBA00022473"/>
    </source>
</evidence>
<feature type="non-terminal residue" evidence="12">
    <location>
        <position position="1"/>
    </location>
</feature>
<evidence type="ECO:0000259" key="11">
    <source>
        <dbReference type="PROSITE" id="PS50011"/>
    </source>
</evidence>
<reference evidence="12 13" key="1">
    <citation type="submission" date="2024-04" db="EMBL/GenBank/DDBJ databases">
        <authorList>
            <person name="Rising A."/>
            <person name="Reimegard J."/>
            <person name="Sonavane S."/>
            <person name="Akerstrom W."/>
            <person name="Nylinder S."/>
            <person name="Hedman E."/>
            <person name="Kallberg Y."/>
        </authorList>
    </citation>
    <scope>NUCLEOTIDE SEQUENCE [LARGE SCALE GENOMIC DNA]</scope>
</reference>
<evidence type="ECO:0000256" key="6">
    <source>
        <dbReference type="ARBA" id="ARBA00022782"/>
    </source>
</evidence>
<dbReference type="InterPro" id="IPR011009">
    <property type="entry name" value="Kinase-like_dom_sf"/>
</dbReference>
<keyword evidence="8" id="KW-0460">Magnesium</keyword>
<dbReference type="GO" id="GO:0030154">
    <property type="term" value="P:cell differentiation"/>
    <property type="evidence" value="ECO:0007669"/>
    <property type="project" value="UniProtKB-KW"/>
</dbReference>
<dbReference type="AlphaFoldDB" id="A0AAV1ZEZ5"/>